<comment type="caution">
    <text evidence="3">The sequence shown here is derived from an EMBL/GenBank/DDBJ whole genome shotgun (WGS) entry which is preliminary data.</text>
</comment>
<dbReference type="EMBL" id="JAWDGP010000492">
    <property type="protein sequence ID" value="KAK3800173.1"/>
    <property type="molecule type" value="Genomic_DNA"/>
</dbReference>
<feature type="domain" description="C-type lectin" evidence="2">
    <location>
        <begin position="10"/>
        <end position="105"/>
    </location>
</feature>
<reference evidence="3" key="1">
    <citation type="journal article" date="2023" name="G3 (Bethesda)">
        <title>A reference genome for the long-term kleptoplast-retaining sea slug Elysia crispata morphotype clarki.</title>
        <authorList>
            <person name="Eastman K.E."/>
            <person name="Pendleton A.L."/>
            <person name="Shaikh M.A."/>
            <person name="Suttiyut T."/>
            <person name="Ogas R."/>
            <person name="Tomko P."/>
            <person name="Gavelis G."/>
            <person name="Widhalm J.R."/>
            <person name="Wisecaver J.H."/>
        </authorList>
    </citation>
    <scope>NUCLEOTIDE SEQUENCE</scope>
    <source>
        <strain evidence="3">ECLA1</strain>
    </source>
</reference>
<dbReference type="InterPro" id="IPR016186">
    <property type="entry name" value="C-type_lectin-like/link_sf"/>
</dbReference>
<keyword evidence="4" id="KW-1185">Reference proteome</keyword>
<dbReference type="AlphaFoldDB" id="A0AAE1EBR7"/>
<evidence type="ECO:0000313" key="3">
    <source>
        <dbReference type="EMBL" id="KAK3800173.1"/>
    </source>
</evidence>
<dbReference type="Pfam" id="PF00059">
    <property type="entry name" value="Lectin_C"/>
    <property type="match status" value="1"/>
</dbReference>
<organism evidence="3 4">
    <name type="scientific">Elysia crispata</name>
    <name type="common">lettuce slug</name>
    <dbReference type="NCBI Taxonomy" id="231223"/>
    <lineage>
        <taxon>Eukaryota</taxon>
        <taxon>Metazoa</taxon>
        <taxon>Spiralia</taxon>
        <taxon>Lophotrochozoa</taxon>
        <taxon>Mollusca</taxon>
        <taxon>Gastropoda</taxon>
        <taxon>Heterobranchia</taxon>
        <taxon>Euthyneura</taxon>
        <taxon>Panpulmonata</taxon>
        <taxon>Sacoglossa</taxon>
        <taxon>Placobranchoidea</taxon>
        <taxon>Plakobranchidae</taxon>
        <taxon>Elysia</taxon>
    </lineage>
</organism>
<dbReference type="Gene3D" id="3.10.100.10">
    <property type="entry name" value="Mannose-Binding Protein A, subunit A"/>
    <property type="match status" value="1"/>
</dbReference>
<evidence type="ECO:0000313" key="4">
    <source>
        <dbReference type="Proteomes" id="UP001283361"/>
    </source>
</evidence>
<dbReference type="PROSITE" id="PS00615">
    <property type="entry name" value="C_TYPE_LECTIN_1"/>
    <property type="match status" value="1"/>
</dbReference>
<gene>
    <name evidence="3" type="ORF">RRG08_016280</name>
</gene>
<name>A0AAE1EBR7_9GAST</name>
<proteinExistence type="predicted"/>
<dbReference type="InterPro" id="IPR016187">
    <property type="entry name" value="CTDL_fold"/>
</dbReference>
<keyword evidence="1" id="KW-1015">Disulfide bond</keyword>
<dbReference type="SUPFAM" id="SSF56436">
    <property type="entry name" value="C-type lectin-like"/>
    <property type="match status" value="1"/>
</dbReference>
<evidence type="ECO:0000256" key="1">
    <source>
        <dbReference type="ARBA" id="ARBA00023157"/>
    </source>
</evidence>
<sequence length="123" mass="13747">MVTYQTVDRCSFQGSYLVSVKTNAKLDLVRAVVTLSDSWVGMDCLRGPLAWTSDGEELTSEQKAAVLSPGEPNDSRGSKHCVKFSVPFTKLNDIHCGQMNTFMCEKDILRLTRKRQQKTTNKA</sequence>
<dbReference type="Proteomes" id="UP001283361">
    <property type="component" value="Unassembled WGS sequence"/>
</dbReference>
<accession>A0AAE1EBR7</accession>
<dbReference type="InterPro" id="IPR001304">
    <property type="entry name" value="C-type_lectin-like"/>
</dbReference>
<dbReference type="PROSITE" id="PS50041">
    <property type="entry name" value="C_TYPE_LECTIN_2"/>
    <property type="match status" value="1"/>
</dbReference>
<protein>
    <recommendedName>
        <fullName evidence="2">C-type lectin domain-containing protein</fullName>
    </recommendedName>
</protein>
<evidence type="ECO:0000259" key="2">
    <source>
        <dbReference type="PROSITE" id="PS50041"/>
    </source>
</evidence>
<dbReference type="InterPro" id="IPR018378">
    <property type="entry name" value="C-type_lectin_CS"/>
</dbReference>
<dbReference type="CDD" id="cd00037">
    <property type="entry name" value="CLECT"/>
    <property type="match status" value="1"/>
</dbReference>